<feature type="compositionally biased region" description="Polar residues" evidence="1">
    <location>
        <begin position="88"/>
        <end position="104"/>
    </location>
</feature>
<feature type="region of interest" description="Disordered" evidence="1">
    <location>
        <begin position="79"/>
        <end position="104"/>
    </location>
</feature>
<organism evidence="3 4">
    <name type="scientific">Solanum verrucosum</name>
    <dbReference type="NCBI Taxonomy" id="315347"/>
    <lineage>
        <taxon>Eukaryota</taxon>
        <taxon>Viridiplantae</taxon>
        <taxon>Streptophyta</taxon>
        <taxon>Embryophyta</taxon>
        <taxon>Tracheophyta</taxon>
        <taxon>Spermatophyta</taxon>
        <taxon>Magnoliopsida</taxon>
        <taxon>eudicotyledons</taxon>
        <taxon>Gunneridae</taxon>
        <taxon>Pentapetalae</taxon>
        <taxon>asterids</taxon>
        <taxon>lamiids</taxon>
        <taxon>Solanales</taxon>
        <taxon>Solanaceae</taxon>
        <taxon>Solanoideae</taxon>
        <taxon>Solaneae</taxon>
        <taxon>Solanum</taxon>
    </lineage>
</organism>
<name>A0AAF0ZQ92_SOLVR</name>
<dbReference type="AlphaFoldDB" id="A0AAF0ZQ92"/>
<reference evidence="3" key="1">
    <citation type="submission" date="2023-08" db="EMBL/GenBank/DDBJ databases">
        <title>A de novo genome assembly of Solanum verrucosum Schlechtendal, a Mexican diploid species geographically isolated from the other diploid A-genome species in potato relatives.</title>
        <authorList>
            <person name="Hosaka K."/>
        </authorList>
    </citation>
    <scope>NUCLEOTIDE SEQUENCE</scope>
    <source>
        <tissue evidence="3">Young leaves</tissue>
    </source>
</reference>
<protein>
    <recommendedName>
        <fullName evidence="2">Reverse transcriptase zinc-binding domain-containing protein</fullName>
    </recommendedName>
</protein>
<dbReference type="InterPro" id="IPR052929">
    <property type="entry name" value="RNase_H-like_EbsB-rel"/>
</dbReference>
<sequence>MKILTSTLSIWSKKEYGNIFSSVVNFEEQLKVAEEDVIQHNTKENRTKLHLIHAQYIKYLKLEASIRKQKTQFRWFKEGDTNSKTKSDTPTNAKPGRSDSSVFSMNRNSVAGSNGLGGKFYQHCWEIIKEDVLSAVQYFFCGYTMPKFIFHACLFLRAKYCQRAHPVAKKLDTGQSLVWNFMVKNKGIFEAQIKWKINSAWELIRYKGIKNIINKGIWHRHLPFKTSFLVWRALRSKLPTNEKLTSFGKEAAHCSCCYRPGEDNVDHIFITGHFANNIWSSFYTVAGIQHDHIPINMLLLRWWRQEHKSEVQNLLNQLLYLIIIWNLWKNRCAAKYGSKQSNTARVKYLIFKDTTHLLNTAFPYIQWANNWNDFFRMVENCRQETMLRIVKWKKPSQPLLKLNTDGSALSNPGNIGGGGILRDHQGG</sequence>
<accession>A0AAF0ZQ92</accession>
<feature type="domain" description="Reverse transcriptase zinc-binding" evidence="2">
    <location>
        <begin position="195"/>
        <end position="279"/>
    </location>
</feature>
<evidence type="ECO:0000256" key="1">
    <source>
        <dbReference type="SAM" id="MobiDB-lite"/>
    </source>
</evidence>
<dbReference type="PANTHER" id="PTHR47074">
    <property type="entry name" value="BNAC02G40300D PROTEIN"/>
    <property type="match status" value="1"/>
</dbReference>
<dbReference type="Proteomes" id="UP001234989">
    <property type="component" value="Chromosome 9"/>
</dbReference>
<dbReference type="InterPro" id="IPR026960">
    <property type="entry name" value="RVT-Znf"/>
</dbReference>
<keyword evidence="4" id="KW-1185">Reference proteome</keyword>
<dbReference type="EMBL" id="CP133620">
    <property type="protein sequence ID" value="WMV45635.1"/>
    <property type="molecule type" value="Genomic_DNA"/>
</dbReference>
<dbReference type="Pfam" id="PF13966">
    <property type="entry name" value="zf-RVT"/>
    <property type="match status" value="1"/>
</dbReference>
<dbReference type="PANTHER" id="PTHR47074:SF68">
    <property type="entry name" value="RNASE H TYPE-1 DOMAIN-CONTAINING PROTEIN"/>
    <property type="match status" value="1"/>
</dbReference>
<proteinExistence type="predicted"/>
<evidence type="ECO:0000259" key="2">
    <source>
        <dbReference type="Pfam" id="PF13966"/>
    </source>
</evidence>
<evidence type="ECO:0000313" key="3">
    <source>
        <dbReference type="EMBL" id="WMV45635.1"/>
    </source>
</evidence>
<evidence type="ECO:0000313" key="4">
    <source>
        <dbReference type="Proteomes" id="UP001234989"/>
    </source>
</evidence>
<gene>
    <name evidence="3" type="ORF">MTR67_039020</name>
</gene>